<keyword evidence="2" id="KW-1185">Reference proteome</keyword>
<evidence type="ECO:0000313" key="2">
    <source>
        <dbReference type="Proteomes" id="UP000645462"/>
    </source>
</evidence>
<evidence type="ECO:0000313" key="1">
    <source>
        <dbReference type="EMBL" id="GGC06939.1"/>
    </source>
</evidence>
<comment type="caution">
    <text evidence="1">The sequence shown here is derived from an EMBL/GenBank/DDBJ whole genome shotgun (WGS) entry which is preliminary data.</text>
</comment>
<evidence type="ECO:0008006" key="3">
    <source>
        <dbReference type="Google" id="ProtNLM"/>
    </source>
</evidence>
<reference evidence="2" key="1">
    <citation type="journal article" date="2019" name="Int. J. Syst. Evol. Microbiol.">
        <title>The Global Catalogue of Microorganisms (GCM) 10K type strain sequencing project: providing services to taxonomists for standard genome sequencing and annotation.</title>
        <authorList>
            <consortium name="The Broad Institute Genomics Platform"/>
            <consortium name="The Broad Institute Genome Sequencing Center for Infectious Disease"/>
            <person name="Wu L."/>
            <person name="Ma J."/>
        </authorList>
    </citation>
    <scope>NUCLEOTIDE SEQUENCE [LARGE SCALE GENOMIC DNA]</scope>
    <source>
        <strain evidence="2">CGMCC 1.12478</strain>
    </source>
</reference>
<sequence>MSVKTWRAVAAAVLEDADAVRHTPLSNTERFTALQSGEIDMLYHRGHRQVVARSFALSRKIS</sequence>
<dbReference type="RefSeq" id="WP_373285216.1">
    <property type="nucleotide sequence ID" value="NZ_BMFC01000005.1"/>
</dbReference>
<gene>
    <name evidence="1" type="ORF">GCM10011363_24570</name>
</gene>
<dbReference type="Proteomes" id="UP000645462">
    <property type="component" value="Unassembled WGS sequence"/>
</dbReference>
<dbReference type="EMBL" id="BMFC01000005">
    <property type="protein sequence ID" value="GGC06939.1"/>
    <property type="molecule type" value="Genomic_DNA"/>
</dbReference>
<organism evidence="1 2">
    <name type="scientific">Marivita lacus</name>
    <dbReference type="NCBI Taxonomy" id="1323742"/>
    <lineage>
        <taxon>Bacteria</taxon>
        <taxon>Pseudomonadati</taxon>
        <taxon>Pseudomonadota</taxon>
        <taxon>Alphaproteobacteria</taxon>
        <taxon>Rhodobacterales</taxon>
        <taxon>Roseobacteraceae</taxon>
        <taxon>Marivita</taxon>
    </lineage>
</organism>
<proteinExistence type="predicted"/>
<accession>A0ABQ1KPT7</accession>
<name>A0ABQ1KPT7_9RHOB</name>
<protein>
    <recommendedName>
        <fullName evidence="3">LysR substrate-binding domain-containing protein</fullName>
    </recommendedName>
</protein>